<evidence type="ECO:0000256" key="4">
    <source>
        <dbReference type="ARBA" id="ARBA00022801"/>
    </source>
</evidence>
<keyword evidence="5" id="KW-0788">Thiol protease</keyword>
<keyword evidence="12" id="KW-1185">Reference proteome</keyword>
<dbReference type="Proteomes" id="UP000025227">
    <property type="component" value="Unplaced"/>
</dbReference>
<evidence type="ECO:0000256" key="8">
    <source>
        <dbReference type="ARBA" id="ARBA00023180"/>
    </source>
</evidence>
<feature type="chain" id="PRO_5029912391" evidence="10">
    <location>
        <begin position="23"/>
        <end position="342"/>
    </location>
</feature>
<organism evidence="12 13">
    <name type="scientific">Haemonchus contortus</name>
    <name type="common">Barber pole worm</name>
    <dbReference type="NCBI Taxonomy" id="6289"/>
    <lineage>
        <taxon>Eukaryota</taxon>
        <taxon>Metazoa</taxon>
        <taxon>Ecdysozoa</taxon>
        <taxon>Nematoda</taxon>
        <taxon>Chromadorea</taxon>
        <taxon>Rhabditida</taxon>
        <taxon>Rhabditina</taxon>
        <taxon>Rhabditomorpha</taxon>
        <taxon>Strongyloidea</taxon>
        <taxon>Trichostrongylidae</taxon>
        <taxon>Haemonchus</taxon>
    </lineage>
</organism>
<dbReference type="PRINTS" id="PR00705">
    <property type="entry name" value="PAPAIN"/>
</dbReference>
<evidence type="ECO:0000256" key="6">
    <source>
        <dbReference type="ARBA" id="ARBA00023145"/>
    </source>
</evidence>
<dbReference type="OMA" id="PRIIWAN"/>
<dbReference type="PANTHER" id="PTHR12411">
    <property type="entry name" value="CYSTEINE PROTEASE FAMILY C1-RELATED"/>
    <property type="match status" value="1"/>
</dbReference>
<dbReference type="WBParaSite" id="HCON_00005390-00001">
    <property type="protein sequence ID" value="HCON_00005390-00001"/>
    <property type="gene ID" value="HCON_00005390"/>
</dbReference>
<dbReference type="FunFam" id="3.90.70.10:FF:000031">
    <property type="entry name" value="Cathepsin B"/>
    <property type="match status" value="1"/>
</dbReference>
<keyword evidence="6" id="KW-0865">Zymogen</keyword>
<dbReference type="InterPro" id="IPR000668">
    <property type="entry name" value="Peptidase_C1A_C"/>
</dbReference>
<proteinExistence type="inferred from homology"/>
<dbReference type="GO" id="GO:0006508">
    <property type="term" value="P:proteolysis"/>
    <property type="evidence" value="ECO:0007669"/>
    <property type="project" value="UniProtKB-KW"/>
</dbReference>
<dbReference type="Pfam" id="PF00112">
    <property type="entry name" value="Peptidase_C1"/>
    <property type="match status" value="1"/>
</dbReference>
<comment type="similarity">
    <text evidence="1">Belongs to the peptidase C1 family.</text>
</comment>
<comment type="function">
    <text evidence="9">Expression of the protease correlates with blood-feeding and suggests a role for the protease in blood digestion.</text>
</comment>
<evidence type="ECO:0000259" key="11">
    <source>
        <dbReference type="SMART" id="SM00645"/>
    </source>
</evidence>
<evidence type="ECO:0000256" key="2">
    <source>
        <dbReference type="ARBA" id="ARBA00022670"/>
    </source>
</evidence>
<dbReference type="Gene3D" id="3.90.70.10">
    <property type="entry name" value="Cysteine proteinases"/>
    <property type="match status" value="1"/>
</dbReference>
<evidence type="ECO:0000256" key="7">
    <source>
        <dbReference type="ARBA" id="ARBA00023157"/>
    </source>
</evidence>
<dbReference type="InterPro" id="IPR013128">
    <property type="entry name" value="Peptidase_C1A"/>
</dbReference>
<dbReference type="AlphaFoldDB" id="A0A7I4XTR9"/>
<dbReference type="OrthoDB" id="10058785at2759"/>
<evidence type="ECO:0000256" key="9">
    <source>
        <dbReference type="ARBA" id="ARBA00057399"/>
    </source>
</evidence>
<evidence type="ECO:0000313" key="12">
    <source>
        <dbReference type="Proteomes" id="UP000025227"/>
    </source>
</evidence>
<sequence length="342" mass="38236">KYLVITLCAYLCTASGTGVNDAQEVSLEAQTLSGEPLVAYLRKNQDLFEVTSDPTPNFEERIMNIKFANEKLNYEVKDDLEPELDIPSNYDPRIIWANCTTFYIRDQANCASNWAVSTAAAISDRICIATKAKIQVNVSATDILACCPTPKCGEGCGGGWSTRAWEYFIDEGVVSGGEYLTKGVCRPYPIHPCGHHGNDTYYGECTGQAPTPLCTKKCQPGHRKQYRIEKRYGKDSYFVKESVKAIQNEILKNGPVVASFLVYEDFSHYKSGIYRHIAGRRRGVHTVKMIGWGNENGTDYWLIANSWHNDWGEKGYFRMIRGINHCGIEGVVNAGHVDIESL</sequence>
<keyword evidence="3 10" id="KW-0732">Signal</keyword>
<evidence type="ECO:0000313" key="13">
    <source>
        <dbReference type="WBParaSite" id="HCON_00005390-00001"/>
    </source>
</evidence>
<evidence type="ECO:0000256" key="3">
    <source>
        <dbReference type="ARBA" id="ARBA00022729"/>
    </source>
</evidence>
<dbReference type="InterPro" id="IPR038765">
    <property type="entry name" value="Papain-like_cys_pep_sf"/>
</dbReference>
<dbReference type="GO" id="GO:0008234">
    <property type="term" value="F:cysteine-type peptidase activity"/>
    <property type="evidence" value="ECO:0007669"/>
    <property type="project" value="UniProtKB-KW"/>
</dbReference>
<reference evidence="13" key="1">
    <citation type="submission" date="2020-12" db="UniProtKB">
        <authorList>
            <consortium name="WormBaseParasite"/>
        </authorList>
    </citation>
    <scope>IDENTIFICATION</scope>
    <source>
        <strain evidence="13">MHco3</strain>
    </source>
</reference>
<feature type="domain" description="Peptidase C1A papain C-terminal" evidence="11">
    <location>
        <begin position="86"/>
        <end position="336"/>
    </location>
</feature>
<dbReference type="CDD" id="cd02620">
    <property type="entry name" value="Peptidase_C1A_CathepsinB"/>
    <property type="match status" value="1"/>
</dbReference>
<evidence type="ECO:0000256" key="10">
    <source>
        <dbReference type="SAM" id="SignalP"/>
    </source>
</evidence>
<keyword evidence="2" id="KW-0645">Protease</keyword>
<evidence type="ECO:0000256" key="5">
    <source>
        <dbReference type="ARBA" id="ARBA00022807"/>
    </source>
</evidence>
<evidence type="ECO:0000256" key="1">
    <source>
        <dbReference type="ARBA" id="ARBA00008455"/>
    </source>
</evidence>
<dbReference type="SMART" id="SM00645">
    <property type="entry name" value="Pept_C1"/>
    <property type="match status" value="1"/>
</dbReference>
<keyword evidence="8" id="KW-0325">Glycoprotein</keyword>
<dbReference type="PROSITE" id="PS00640">
    <property type="entry name" value="THIOL_PROTEASE_ASN"/>
    <property type="match status" value="1"/>
</dbReference>
<keyword evidence="7" id="KW-1015">Disulfide bond</keyword>
<accession>A0A7I4XTR9</accession>
<keyword evidence="4" id="KW-0378">Hydrolase</keyword>
<dbReference type="InterPro" id="IPR025661">
    <property type="entry name" value="Pept_asp_AS"/>
</dbReference>
<name>A0A7I4XTR9_HAECO</name>
<protein>
    <submittedName>
        <fullName evidence="13">Pept_C1 domain-containing protein</fullName>
    </submittedName>
</protein>
<feature type="signal peptide" evidence="10">
    <location>
        <begin position="1"/>
        <end position="22"/>
    </location>
</feature>
<dbReference type="SUPFAM" id="SSF54001">
    <property type="entry name" value="Cysteine proteinases"/>
    <property type="match status" value="1"/>
</dbReference>